<organism evidence="1 2">
    <name type="scientific">Ureibacillus thermosphaericus</name>
    <dbReference type="NCBI Taxonomy" id="51173"/>
    <lineage>
        <taxon>Bacteria</taxon>
        <taxon>Bacillati</taxon>
        <taxon>Bacillota</taxon>
        <taxon>Bacilli</taxon>
        <taxon>Bacillales</taxon>
        <taxon>Caryophanaceae</taxon>
        <taxon>Ureibacillus</taxon>
    </lineage>
</organism>
<reference evidence="1 2" key="1">
    <citation type="submission" date="2020-08" db="EMBL/GenBank/DDBJ databases">
        <title>Genomic Encyclopedia of Type Strains, Phase IV (KMG-IV): sequencing the most valuable type-strain genomes for metagenomic binning, comparative biology and taxonomic classification.</title>
        <authorList>
            <person name="Goeker M."/>
        </authorList>
    </citation>
    <scope>NUCLEOTIDE SEQUENCE [LARGE SCALE GENOMIC DNA]</scope>
    <source>
        <strain evidence="1 2">DSM 10633</strain>
    </source>
</reference>
<dbReference type="EMBL" id="JACHGZ010000013">
    <property type="protein sequence ID" value="MBB5149027.1"/>
    <property type="molecule type" value="Genomic_DNA"/>
</dbReference>
<comment type="caution">
    <text evidence="1">The sequence shown here is derived from an EMBL/GenBank/DDBJ whole genome shotgun (WGS) entry which is preliminary data.</text>
</comment>
<dbReference type="RefSeq" id="WP_168412278.1">
    <property type="nucleotide sequence ID" value="NZ_JAAXPW010000013.1"/>
</dbReference>
<dbReference type="SUPFAM" id="SSF52833">
    <property type="entry name" value="Thioredoxin-like"/>
    <property type="match status" value="1"/>
</dbReference>
<dbReference type="Proteomes" id="UP000557217">
    <property type="component" value="Unassembled WGS sequence"/>
</dbReference>
<accession>A0A840PT25</accession>
<evidence type="ECO:0000313" key="2">
    <source>
        <dbReference type="Proteomes" id="UP000557217"/>
    </source>
</evidence>
<protein>
    <recommendedName>
        <fullName evidence="3">Thioredoxin family protein</fullName>
    </recommendedName>
</protein>
<keyword evidence="2" id="KW-1185">Reference proteome</keyword>
<dbReference type="InterPro" id="IPR036249">
    <property type="entry name" value="Thioredoxin-like_sf"/>
</dbReference>
<dbReference type="AlphaFoldDB" id="A0A840PT25"/>
<gene>
    <name evidence="1" type="ORF">HNR36_001413</name>
</gene>
<sequence length="187" mass="22004">MKTEQQYFEQGISMKEYMEQMKTNLKEGSFEIYHNFNIDENDELIPLLKEKKPHILTITEDWCGDAMLNNPIMRKIAEAAGLDIRCVFRDEDTDLIDRYLTNGGRAIPIYLFLNEEGQVIGKWGPRAPELQQLVVEERAKLPTKDDPTFEEKQKELYTTLKEKFVKDPQCAKWVYEDMKKVIMEMLS</sequence>
<proteinExistence type="predicted"/>
<dbReference type="Pfam" id="PF14595">
    <property type="entry name" value="Thioredoxin_9"/>
    <property type="match status" value="1"/>
</dbReference>
<dbReference type="Gene3D" id="3.40.30.10">
    <property type="entry name" value="Glutaredoxin"/>
    <property type="match status" value="1"/>
</dbReference>
<evidence type="ECO:0000313" key="1">
    <source>
        <dbReference type="EMBL" id="MBB5149027.1"/>
    </source>
</evidence>
<name>A0A840PT25_URETH</name>
<evidence type="ECO:0008006" key="3">
    <source>
        <dbReference type="Google" id="ProtNLM"/>
    </source>
</evidence>